<reference evidence="2 3" key="1">
    <citation type="submission" date="2019-08" db="EMBL/GenBank/DDBJ databases">
        <title>Pelomicrobium methylotrophicum gen. nov., sp. nov. a moderately thermophilic, facultatively anaerobic, lithoautotrophic and methylotrophic bacterium isolated from a terrestrial mud volcano.</title>
        <authorList>
            <person name="Slobodkina G.B."/>
            <person name="Merkel A.Y."/>
            <person name="Slobodkin A.I."/>
        </authorList>
    </citation>
    <scope>NUCLEOTIDE SEQUENCE [LARGE SCALE GENOMIC DNA]</scope>
    <source>
        <strain evidence="2 3">SM250</strain>
    </source>
</reference>
<gene>
    <name evidence="2" type="ORF">FR698_02750</name>
</gene>
<sequence length="147" mass="14928">MDVVLHALALLIGALMPVQVGINASLRALLGDPLLAGLVNMVVGLVCVLLVLMLLRVPWPTAAAMASVPAWGWLGGAIGAAVVVVSLVAGPKLGAATLFVLVVAGQIAASMLLDHFGVLGYPVRPMSVLRIVGALMLIAGVVLIVKN</sequence>
<comment type="caution">
    <text evidence="2">The sequence shown here is derived from an EMBL/GenBank/DDBJ whole genome shotgun (WGS) entry which is preliminary data.</text>
</comment>
<keyword evidence="1" id="KW-1133">Transmembrane helix</keyword>
<feature type="transmembrane region" description="Helical" evidence="1">
    <location>
        <begin position="34"/>
        <end position="55"/>
    </location>
</feature>
<protein>
    <submittedName>
        <fullName evidence="2">DMT family transporter</fullName>
    </submittedName>
</protein>
<dbReference type="FunCoup" id="A0A5C7F009">
    <property type="interactions" value="61"/>
</dbReference>
<evidence type="ECO:0000256" key="1">
    <source>
        <dbReference type="SAM" id="Phobius"/>
    </source>
</evidence>
<feature type="transmembrane region" description="Helical" evidence="1">
    <location>
        <begin position="128"/>
        <end position="145"/>
    </location>
</feature>
<dbReference type="InParanoid" id="A0A5C7F009"/>
<keyword evidence="1" id="KW-0472">Membrane</keyword>
<dbReference type="PANTHER" id="PTHR34821">
    <property type="entry name" value="INNER MEMBRANE PROTEIN YDCZ"/>
    <property type="match status" value="1"/>
</dbReference>
<name>A0A5C7F009_9PROT</name>
<keyword evidence="1" id="KW-0812">Transmembrane</keyword>
<keyword evidence="3" id="KW-1185">Reference proteome</keyword>
<feature type="transmembrane region" description="Helical" evidence="1">
    <location>
        <begin position="67"/>
        <end position="89"/>
    </location>
</feature>
<accession>A0A5C7F009</accession>
<dbReference type="EMBL" id="VPFL01000003">
    <property type="protein sequence ID" value="TXF13015.1"/>
    <property type="molecule type" value="Genomic_DNA"/>
</dbReference>
<dbReference type="PANTHER" id="PTHR34821:SF2">
    <property type="entry name" value="INNER MEMBRANE PROTEIN YDCZ"/>
    <property type="match status" value="1"/>
</dbReference>
<organism evidence="2 3">
    <name type="scientific">Pelomicrobium methylotrophicum</name>
    <dbReference type="NCBI Taxonomy" id="2602750"/>
    <lineage>
        <taxon>Bacteria</taxon>
        <taxon>Pseudomonadati</taxon>
        <taxon>Pseudomonadota</taxon>
        <taxon>Hydrogenophilia</taxon>
        <taxon>Hydrogenophilia incertae sedis</taxon>
        <taxon>Pelomicrobium</taxon>
    </lineage>
</organism>
<dbReference type="GO" id="GO:0005886">
    <property type="term" value="C:plasma membrane"/>
    <property type="evidence" value="ECO:0007669"/>
    <property type="project" value="TreeGrafter"/>
</dbReference>
<dbReference type="InterPro" id="IPR006750">
    <property type="entry name" value="YdcZ"/>
</dbReference>
<dbReference type="OrthoDB" id="9097160at2"/>
<dbReference type="RefSeq" id="WP_147798659.1">
    <property type="nucleotide sequence ID" value="NZ_VPFL01000003.1"/>
</dbReference>
<evidence type="ECO:0000313" key="3">
    <source>
        <dbReference type="Proteomes" id="UP000321201"/>
    </source>
</evidence>
<dbReference type="AlphaFoldDB" id="A0A5C7F009"/>
<dbReference type="Pfam" id="PF04657">
    <property type="entry name" value="DMT_YdcZ"/>
    <property type="match status" value="1"/>
</dbReference>
<evidence type="ECO:0000313" key="2">
    <source>
        <dbReference type="EMBL" id="TXF13015.1"/>
    </source>
</evidence>
<proteinExistence type="predicted"/>
<feature type="transmembrane region" description="Helical" evidence="1">
    <location>
        <begin position="95"/>
        <end position="116"/>
    </location>
</feature>
<dbReference type="Proteomes" id="UP000321201">
    <property type="component" value="Unassembled WGS sequence"/>
</dbReference>